<keyword evidence="2" id="KW-1185">Reference proteome</keyword>
<evidence type="ECO:0000313" key="2">
    <source>
        <dbReference type="Proteomes" id="UP000799424"/>
    </source>
</evidence>
<protein>
    <submittedName>
        <fullName evidence="1">Uncharacterized protein</fullName>
    </submittedName>
</protein>
<sequence>MNDDRKVLIRRQVANHCVTRPVQHLPPLVSLASRCRRTNVAFAEVHPMLPPFFRCIILAVVAQLLTCGACSNDFFRGENVAPL</sequence>
<proteinExistence type="predicted"/>
<accession>A0A6A7AKB6</accession>
<dbReference type="AlphaFoldDB" id="A0A6A7AKB6"/>
<reference evidence="1" key="1">
    <citation type="journal article" date="2020" name="Stud. Mycol.">
        <title>101 Dothideomycetes genomes: a test case for predicting lifestyles and emergence of pathogens.</title>
        <authorList>
            <person name="Haridas S."/>
            <person name="Albert R."/>
            <person name="Binder M."/>
            <person name="Bloem J."/>
            <person name="Labutti K."/>
            <person name="Salamov A."/>
            <person name="Andreopoulos B."/>
            <person name="Baker S."/>
            <person name="Barry K."/>
            <person name="Bills G."/>
            <person name="Bluhm B."/>
            <person name="Cannon C."/>
            <person name="Castanera R."/>
            <person name="Culley D."/>
            <person name="Daum C."/>
            <person name="Ezra D."/>
            <person name="Gonzalez J."/>
            <person name="Henrissat B."/>
            <person name="Kuo A."/>
            <person name="Liang C."/>
            <person name="Lipzen A."/>
            <person name="Lutzoni F."/>
            <person name="Magnuson J."/>
            <person name="Mondo S."/>
            <person name="Nolan M."/>
            <person name="Ohm R."/>
            <person name="Pangilinan J."/>
            <person name="Park H.-J."/>
            <person name="Ramirez L."/>
            <person name="Alfaro M."/>
            <person name="Sun H."/>
            <person name="Tritt A."/>
            <person name="Yoshinaga Y."/>
            <person name="Zwiers L.-H."/>
            <person name="Turgeon B."/>
            <person name="Goodwin S."/>
            <person name="Spatafora J."/>
            <person name="Crous P."/>
            <person name="Grigoriev I."/>
        </authorList>
    </citation>
    <scope>NUCLEOTIDE SEQUENCE</scope>
    <source>
        <strain evidence="1">CBS 113818</strain>
    </source>
</reference>
<organism evidence="1 2">
    <name type="scientific">Ophiobolus disseminans</name>
    <dbReference type="NCBI Taxonomy" id="1469910"/>
    <lineage>
        <taxon>Eukaryota</taxon>
        <taxon>Fungi</taxon>
        <taxon>Dikarya</taxon>
        <taxon>Ascomycota</taxon>
        <taxon>Pezizomycotina</taxon>
        <taxon>Dothideomycetes</taxon>
        <taxon>Pleosporomycetidae</taxon>
        <taxon>Pleosporales</taxon>
        <taxon>Pleosporineae</taxon>
        <taxon>Phaeosphaeriaceae</taxon>
        <taxon>Ophiobolus</taxon>
    </lineage>
</organism>
<gene>
    <name evidence="1" type="ORF">CC86DRAFT_3998</name>
</gene>
<dbReference type="Proteomes" id="UP000799424">
    <property type="component" value="Unassembled WGS sequence"/>
</dbReference>
<dbReference type="EMBL" id="MU006216">
    <property type="protein sequence ID" value="KAF2833035.1"/>
    <property type="molecule type" value="Genomic_DNA"/>
</dbReference>
<name>A0A6A7AKB6_9PLEO</name>
<evidence type="ECO:0000313" key="1">
    <source>
        <dbReference type="EMBL" id="KAF2833035.1"/>
    </source>
</evidence>